<gene>
    <name evidence="1" type="ORF">RM705_06540</name>
</gene>
<sequence length="179" mass="18810">MRTAEDDDSGTGGNIAVVGHADLAPDTLPLVEFALRTRLARWLAPVRAMVRTGAGTPLAFGRAARAAGWPLALVIPTRTGMPAMPPPGDRRATGELLTLADRVRLLAYDPMDRDSCIGADERLVASSRLLLAVWDGSPSDGRDATAHLVTYARARGVPVEIVWPAGATRAVLPAPETAG</sequence>
<dbReference type="Proteomes" id="UP001183881">
    <property type="component" value="Unassembled WGS sequence"/>
</dbReference>
<protein>
    <submittedName>
        <fullName evidence="1">Uncharacterized protein</fullName>
    </submittedName>
</protein>
<keyword evidence="2" id="KW-1185">Reference proteome</keyword>
<proteinExistence type="predicted"/>
<evidence type="ECO:0000313" key="2">
    <source>
        <dbReference type="Proteomes" id="UP001183881"/>
    </source>
</evidence>
<dbReference type="EMBL" id="JAVRFA010000005">
    <property type="protein sequence ID" value="MDT0394361.1"/>
    <property type="molecule type" value="Genomic_DNA"/>
</dbReference>
<accession>A0ABU2PQC6</accession>
<comment type="caution">
    <text evidence="1">The sequence shown here is derived from an EMBL/GenBank/DDBJ whole genome shotgun (WGS) entry which is preliminary data.</text>
</comment>
<dbReference type="Gene3D" id="3.40.50.450">
    <property type="match status" value="1"/>
</dbReference>
<name>A0ABU2PQC6_9ACTN</name>
<evidence type="ECO:0000313" key="1">
    <source>
        <dbReference type="EMBL" id="MDT0394361.1"/>
    </source>
</evidence>
<reference evidence="2" key="1">
    <citation type="submission" date="2023-07" db="EMBL/GenBank/DDBJ databases">
        <title>30 novel species of actinomycetes from the DSMZ collection.</title>
        <authorList>
            <person name="Nouioui I."/>
        </authorList>
    </citation>
    <scope>NUCLEOTIDE SEQUENCE [LARGE SCALE GENOMIC DNA]</scope>
    <source>
        <strain evidence="2">DSM 41636</strain>
    </source>
</reference>
<dbReference type="RefSeq" id="WP_311642285.1">
    <property type="nucleotide sequence ID" value="NZ_JAVRFA010000005.1"/>
</dbReference>
<organism evidence="1 2">
    <name type="scientific">Streptomyces edwardsiae</name>
    <dbReference type="NCBI Taxonomy" id="3075527"/>
    <lineage>
        <taxon>Bacteria</taxon>
        <taxon>Bacillati</taxon>
        <taxon>Actinomycetota</taxon>
        <taxon>Actinomycetes</taxon>
        <taxon>Kitasatosporales</taxon>
        <taxon>Streptomycetaceae</taxon>
        <taxon>Streptomyces</taxon>
    </lineage>
</organism>